<dbReference type="PANTHER" id="PTHR43022:SF1">
    <property type="entry name" value="PROTEIN SMF"/>
    <property type="match status" value="1"/>
</dbReference>
<gene>
    <name evidence="4" type="primary">dprA</name>
    <name evidence="4" type="ORF">Ana3638_15800</name>
</gene>
<dbReference type="InterPro" id="IPR057666">
    <property type="entry name" value="DrpA_SLOG"/>
</dbReference>
<dbReference type="Gene3D" id="3.40.50.450">
    <property type="match status" value="1"/>
</dbReference>
<dbReference type="InterPro" id="IPR003488">
    <property type="entry name" value="DprA"/>
</dbReference>
<dbReference type="KEGG" id="anr:Ana3638_15800"/>
<evidence type="ECO:0000259" key="3">
    <source>
        <dbReference type="Pfam" id="PF17782"/>
    </source>
</evidence>
<evidence type="ECO:0000256" key="1">
    <source>
        <dbReference type="ARBA" id="ARBA00006525"/>
    </source>
</evidence>
<protein>
    <submittedName>
        <fullName evidence="4">DNA-protecting protein DprA</fullName>
    </submittedName>
</protein>
<feature type="domain" description="Smf/DprA SLOG" evidence="2">
    <location>
        <begin position="79"/>
        <end position="287"/>
    </location>
</feature>
<comment type="similarity">
    <text evidence="1">Belongs to the DprA/Smf family.</text>
</comment>
<dbReference type="InterPro" id="IPR036388">
    <property type="entry name" value="WH-like_DNA-bd_sf"/>
</dbReference>
<proteinExistence type="inferred from homology"/>
<reference evidence="4 5" key="1">
    <citation type="submission" date="2020-01" db="EMBL/GenBank/DDBJ databases">
        <title>Genome analysis of Anaerocolumna sp. CBA3638.</title>
        <authorList>
            <person name="Kim J."/>
            <person name="Roh S.W."/>
        </authorList>
    </citation>
    <scope>NUCLEOTIDE SEQUENCE [LARGE SCALE GENOMIC DNA]</scope>
    <source>
        <strain evidence="4 5">CBA3638</strain>
    </source>
</reference>
<evidence type="ECO:0000313" key="4">
    <source>
        <dbReference type="EMBL" id="QHQ62065.1"/>
    </source>
</evidence>
<organism evidence="4 5">
    <name type="scientific">Anaerocolumna sedimenticola</name>
    <dbReference type="NCBI Taxonomy" id="2696063"/>
    <lineage>
        <taxon>Bacteria</taxon>
        <taxon>Bacillati</taxon>
        <taxon>Bacillota</taxon>
        <taxon>Clostridia</taxon>
        <taxon>Lachnospirales</taxon>
        <taxon>Lachnospiraceae</taxon>
        <taxon>Anaerocolumna</taxon>
    </lineage>
</organism>
<dbReference type="SUPFAM" id="SSF102405">
    <property type="entry name" value="MCP/YpsA-like"/>
    <property type="match status" value="1"/>
</dbReference>
<accession>A0A6P1TRB2</accession>
<dbReference type="NCBIfam" id="TIGR00732">
    <property type="entry name" value="dprA"/>
    <property type="match status" value="1"/>
</dbReference>
<sequence>MINKEYWFWLCNLDGIGVKKIQAILDFFETPEQVFMDKGTGLNQIGILTDADKDTIINSKEVGRIQENYAKLISKGIYFVTKEEAHYPSKLHNIYNPPYGLYVKGKLPEENRLSIAIVGARNCSDYGKETAGYISYELASAGVQIISGLARGIDGYAHDGALAAGGYTCAVEGCSVDICYPKENFNIYMEMQQKGGIVSEYGLNCYPKACNFPIRNRLISGMSDGILIIEAKEKSGSLITVDMGLEQGKNIYSIPGRINDLLSAGCNNLIKIGAKMVTGPEDILDDYGIIYKNCKNQMKKIDKLLETKEKIVYACLSFFPKHMNEIAGETNLSIMELTEILVNLELKNYIKQIRKNYYVYIS</sequence>
<keyword evidence="5" id="KW-1185">Reference proteome</keyword>
<dbReference type="Pfam" id="PF17782">
    <property type="entry name" value="WHD_DprA"/>
    <property type="match status" value="1"/>
</dbReference>
<dbReference type="Proteomes" id="UP000464314">
    <property type="component" value="Chromosome"/>
</dbReference>
<evidence type="ECO:0000313" key="5">
    <source>
        <dbReference type="Proteomes" id="UP000464314"/>
    </source>
</evidence>
<dbReference type="RefSeq" id="WP_161838890.1">
    <property type="nucleotide sequence ID" value="NZ_CP048000.1"/>
</dbReference>
<dbReference type="Gene3D" id="1.10.10.10">
    <property type="entry name" value="Winged helix-like DNA-binding domain superfamily/Winged helix DNA-binding domain"/>
    <property type="match status" value="1"/>
</dbReference>
<dbReference type="AlphaFoldDB" id="A0A6P1TRB2"/>
<dbReference type="GO" id="GO:0009294">
    <property type="term" value="P:DNA-mediated transformation"/>
    <property type="evidence" value="ECO:0007669"/>
    <property type="project" value="InterPro"/>
</dbReference>
<dbReference type="InterPro" id="IPR041614">
    <property type="entry name" value="DprA_WH"/>
</dbReference>
<dbReference type="Pfam" id="PF02481">
    <property type="entry name" value="DNA_processg_A"/>
    <property type="match status" value="1"/>
</dbReference>
<evidence type="ECO:0000259" key="2">
    <source>
        <dbReference type="Pfam" id="PF02481"/>
    </source>
</evidence>
<feature type="domain" description="DprA winged helix" evidence="3">
    <location>
        <begin position="306"/>
        <end position="352"/>
    </location>
</feature>
<dbReference type="EMBL" id="CP048000">
    <property type="protein sequence ID" value="QHQ62065.1"/>
    <property type="molecule type" value="Genomic_DNA"/>
</dbReference>
<dbReference type="PANTHER" id="PTHR43022">
    <property type="entry name" value="PROTEIN SMF"/>
    <property type="match status" value="1"/>
</dbReference>
<name>A0A6P1TRB2_9FIRM</name>